<protein>
    <recommendedName>
        <fullName evidence="4">Secreted protein</fullName>
    </recommendedName>
</protein>
<feature type="chain" id="PRO_5026351171" description="Secreted protein" evidence="1">
    <location>
        <begin position="33"/>
        <end position="130"/>
    </location>
</feature>
<evidence type="ECO:0000313" key="3">
    <source>
        <dbReference type="Proteomes" id="UP000800041"/>
    </source>
</evidence>
<organism evidence="2 3">
    <name type="scientific">Aulographum hederae CBS 113979</name>
    <dbReference type="NCBI Taxonomy" id="1176131"/>
    <lineage>
        <taxon>Eukaryota</taxon>
        <taxon>Fungi</taxon>
        <taxon>Dikarya</taxon>
        <taxon>Ascomycota</taxon>
        <taxon>Pezizomycotina</taxon>
        <taxon>Dothideomycetes</taxon>
        <taxon>Pleosporomycetidae</taxon>
        <taxon>Aulographales</taxon>
        <taxon>Aulographaceae</taxon>
    </lineage>
</organism>
<feature type="signal peptide" evidence="1">
    <location>
        <begin position="1"/>
        <end position="32"/>
    </location>
</feature>
<keyword evidence="1" id="KW-0732">Signal</keyword>
<reference evidence="2" key="1">
    <citation type="journal article" date="2020" name="Stud. Mycol.">
        <title>101 Dothideomycetes genomes: a test case for predicting lifestyles and emergence of pathogens.</title>
        <authorList>
            <person name="Haridas S."/>
            <person name="Albert R."/>
            <person name="Binder M."/>
            <person name="Bloem J."/>
            <person name="Labutti K."/>
            <person name="Salamov A."/>
            <person name="Andreopoulos B."/>
            <person name="Baker S."/>
            <person name="Barry K."/>
            <person name="Bills G."/>
            <person name="Bluhm B."/>
            <person name="Cannon C."/>
            <person name="Castanera R."/>
            <person name="Culley D."/>
            <person name="Daum C."/>
            <person name="Ezra D."/>
            <person name="Gonzalez J."/>
            <person name="Henrissat B."/>
            <person name="Kuo A."/>
            <person name="Liang C."/>
            <person name="Lipzen A."/>
            <person name="Lutzoni F."/>
            <person name="Magnuson J."/>
            <person name="Mondo S."/>
            <person name="Nolan M."/>
            <person name="Ohm R."/>
            <person name="Pangilinan J."/>
            <person name="Park H.-J."/>
            <person name="Ramirez L."/>
            <person name="Alfaro M."/>
            <person name="Sun H."/>
            <person name="Tritt A."/>
            <person name="Yoshinaga Y."/>
            <person name="Zwiers L.-H."/>
            <person name="Turgeon B."/>
            <person name="Goodwin S."/>
            <person name="Spatafora J."/>
            <person name="Crous P."/>
            <person name="Grigoriev I."/>
        </authorList>
    </citation>
    <scope>NUCLEOTIDE SEQUENCE</scope>
    <source>
        <strain evidence="2">CBS 113979</strain>
    </source>
</reference>
<dbReference type="AlphaFoldDB" id="A0A6G1GY20"/>
<evidence type="ECO:0000313" key="2">
    <source>
        <dbReference type="EMBL" id="KAF1985628.1"/>
    </source>
</evidence>
<evidence type="ECO:0000256" key="1">
    <source>
        <dbReference type="SAM" id="SignalP"/>
    </source>
</evidence>
<accession>A0A6G1GY20</accession>
<gene>
    <name evidence="2" type="ORF">K402DRAFT_394610</name>
</gene>
<evidence type="ECO:0008006" key="4">
    <source>
        <dbReference type="Google" id="ProtNLM"/>
    </source>
</evidence>
<dbReference type="Proteomes" id="UP000800041">
    <property type="component" value="Unassembled WGS sequence"/>
</dbReference>
<proteinExistence type="predicted"/>
<dbReference type="EMBL" id="ML977161">
    <property type="protein sequence ID" value="KAF1985628.1"/>
    <property type="molecule type" value="Genomic_DNA"/>
</dbReference>
<keyword evidence="3" id="KW-1185">Reference proteome</keyword>
<sequence length="130" mass="14466">MSKWNFPILSTVSILSSKCLFVLLAPSEEAMASPTDRWGRFATVSESSSSSPVASRQSPVAMLWSDVEQSLLGYVWRNKTGTRLLVLWSFERTTVLVVLTLQILREVDVSERILTACACPNQDAELKSLQ</sequence>
<name>A0A6G1GY20_9PEZI</name>